<evidence type="ECO:0000256" key="1">
    <source>
        <dbReference type="ARBA" id="ARBA00007992"/>
    </source>
</evidence>
<dbReference type="RefSeq" id="XP_031918868.1">
    <property type="nucleotide sequence ID" value="XM_032056598.1"/>
</dbReference>
<dbReference type="GO" id="GO:0004497">
    <property type="term" value="F:monooxygenase activity"/>
    <property type="evidence" value="ECO:0007669"/>
    <property type="project" value="InterPro"/>
</dbReference>
<dbReference type="AlphaFoldDB" id="A0A5N6T8X7"/>
<sequence length="477" mass="53479">METFSDKQTQKFDVIIVGCSIAGLTLANALSKRKINYVVLESQKNLPPPLTGNALTLLPNGVRILSQLGLLEDLKAASQSITSHSTWLASGYLLKTVDMMQLPSTRHGYDSVVIARWDLIEILYNSLVGDRPRVVFDKRAVQFDQSSSEVKVKCADGSSFAGDVVVGADGIHSATRRETLWQQDLSRALSCIQNVPLKLTSEYSGIYGISNPIPELHPGQAHRTYGNGFSFIVNVGKHGRIYWLLSIRSKETHQYPRLSRYAQDQTSIDEQVRPFLDTHISSTILFKDLYYNTKTCVHVGLEELLCENWVSGNIVCIGDSVHKMTPNLAQGANCAIESAASLANRLVCILDKRQGRVCSEKCGREAILQSWEASRKHRMRFFYTCSWILARCESFCGIFFKGLGLYIGSYHGEQVISYISDIDGQTEYLDFLSEPPRISKPVLKVNHGCLFFLNYLFVKMAFALLDGSLKLWRFCFP</sequence>
<dbReference type="InterPro" id="IPR050562">
    <property type="entry name" value="FAD_mOase_fung"/>
</dbReference>
<dbReference type="Proteomes" id="UP000325672">
    <property type="component" value="Unassembled WGS sequence"/>
</dbReference>
<dbReference type="SUPFAM" id="SSF51905">
    <property type="entry name" value="FAD/NAD(P)-binding domain"/>
    <property type="match status" value="1"/>
</dbReference>
<evidence type="ECO:0000256" key="2">
    <source>
        <dbReference type="ARBA" id="ARBA00022630"/>
    </source>
</evidence>
<dbReference type="InterPro" id="IPR002938">
    <property type="entry name" value="FAD-bd"/>
</dbReference>
<gene>
    <name evidence="6" type="ORF">BDV38DRAFT_267475</name>
</gene>
<evidence type="ECO:0000313" key="7">
    <source>
        <dbReference type="Proteomes" id="UP000325672"/>
    </source>
</evidence>
<dbReference type="GO" id="GO:0071949">
    <property type="term" value="F:FAD binding"/>
    <property type="evidence" value="ECO:0007669"/>
    <property type="project" value="InterPro"/>
</dbReference>
<keyword evidence="3" id="KW-0274">FAD</keyword>
<evidence type="ECO:0000313" key="6">
    <source>
        <dbReference type="EMBL" id="KAE8142805.1"/>
    </source>
</evidence>
<reference evidence="6 7" key="1">
    <citation type="submission" date="2019-04" db="EMBL/GenBank/DDBJ databases">
        <title>Friends and foes A comparative genomics study of 23 Aspergillus species from section Flavi.</title>
        <authorList>
            <consortium name="DOE Joint Genome Institute"/>
            <person name="Kjaerbolling I."/>
            <person name="Vesth T."/>
            <person name="Frisvad J.C."/>
            <person name="Nybo J.L."/>
            <person name="Theobald S."/>
            <person name="Kildgaard S."/>
            <person name="Isbrandt T."/>
            <person name="Kuo A."/>
            <person name="Sato A."/>
            <person name="Lyhne E.K."/>
            <person name="Kogle M.E."/>
            <person name="Wiebenga A."/>
            <person name="Kun R.S."/>
            <person name="Lubbers R.J."/>
            <person name="Makela M.R."/>
            <person name="Barry K."/>
            <person name="Chovatia M."/>
            <person name="Clum A."/>
            <person name="Daum C."/>
            <person name="Haridas S."/>
            <person name="He G."/>
            <person name="LaButti K."/>
            <person name="Lipzen A."/>
            <person name="Mondo S."/>
            <person name="Riley R."/>
            <person name="Salamov A."/>
            <person name="Simmons B.A."/>
            <person name="Magnuson J.K."/>
            <person name="Henrissat B."/>
            <person name="Mortensen U.H."/>
            <person name="Larsen T.O."/>
            <person name="Devries R.P."/>
            <person name="Grigoriev I.V."/>
            <person name="Machida M."/>
            <person name="Baker S.E."/>
            <person name="Andersen M.R."/>
        </authorList>
    </citation>
    <scope>NUCLEOTIDE SEQUENCE [LARGE SCALE GENOMIC DNA]</scope>
    <source>
        <strain evidence="6 7">CBS 117625</strain>
    </source>
</reference>
<protein>
    <recommendedName>
        <fullName evidence="5">FAD-binding domain-containing protein</fullName>
    </recommendedName>
</protein>
<dbReference type="InterPro" id="IPR036188">
    <property type="entry name" value="FAD/NAD-bd_sf"/>
</dbReference>
<keyword evidence="7" id="KW-1185">Reference proteome</keyword>
<evidence type="ECO:0000256" key="3">
    <source>
        <dbReference type="ARBA" id="ARBA00022827"/>
    </source>
</evidence>
<name>A0A5N6T8X7_ASPPS</name>
<feature type="domain" description="FAD-binding" evidence="5">
    <location>
        <begin position="12"/>
        <end position="351"/>
    </location>
</feature>
<accession>A0A5N6T8X7</accession>
<comment type="similarity">
    <text evidence="1">Belongs to the paxM FAD-dependent monooxygenase family.</text>
</comment>
<dbReference type="PANTHER" id="PTHR47356:SF2">
    <property type="entry name" value="FAD-BINDING DOMAIN-CONTAINING PROTEIN-RELATED"/>
    <property type="match status" value="1"/>
</dbReference>
<dbReference type="GeneID" id="43640808"/>
<dbReference type="Pfam" id="PF01494">
    <property type="entry name" value="FAD_binding_3"/>
    <property type="match status" value="1"/>
</dbReference>
<dbReference type="PANTHER" id="PTHR47356">
    <property type="entry name" value="FAD-DEPENDENT MONOOXYGENASE ASQG-RELATED"/>
    <property type="match status" value="1"/>
</dbReference>
<evidence type="ECO:0000256" key="4">
    <source>
        <dbReference type="ARBA" id="ARBA00023002"/>
    </source>
</evidence>
<keyword evidence="4" id="KW-0560">Oxidoreductase</keyword>
<dbReference type="OrthoDB" id="10029326at2759"/>
<organism evidence="6 7">
    <name type="scientific">Aspergillus pseudotamarii</name>
    <dbReference type="NCBI Taxonomy" id="132259"/>
    <lineage>
        <taxon>Eukaryota</taxon>
        <taxon>Fungi</taxon>
        <taxon>Dikarya</taxon>
        <taxon>Ascomycota</taxon>
        <taxon>Pezizomycotina</taxon>
        <taxon>Eurotiomycetes</taxon>
        <taxon>Eurotiomycetidae</taxon>
        <taxon>Eurotiales</taxon>
        <taxon>Aspergillaceae</taxon>
        <taxon>Aspergillus</taxon>
        <taxon>Aspergillus subgen. Circumdati</taxon>
    </lineage>
</organism>
<keyword evidence="2" id="KW-0285">Flavoprotein</keyword>
<dbReference type="PRINTS" id="PR00420">
    <property type="entry name" value="RNGMNOXGNASE"/>
</dbReference>
<proteinExistence type="inferred from homology"/>
<dbReference type="Gene3D" id="3.50.50.60">
    <property type="entry name" value="FAD/NAD(P)-binding domain"/>
    <property type="match status" value="1"/>
</dbReference>
<dbReference type="EMBL" id="ML743553">
    <property type="protein sequence ID" value="KAE8142805.1"/>
    <property type="molecule type" value="Genomic_DNA"/>
</dbReference>
<evidence type="ECO:0000259" key="5">
    <source>
        <dbReference type="Pfam" id="PF01494"/>
    </source>
</evidence>